<dbReference type="GO" id="GO:0006506">
    <property type="term" value="P:GPI anchor biosynthetic process"/>
    <property type="evidence" value="ECO:0007669"/>
    <property type="project" value="UniProtKB-UniPathway"/>
</dbReference>
<sequence>MGKSLIQFFSQRFIYFLLYTAFTDFIFVLFGAPLVSNQWSTFAFSMWFAFLSFAPFLAKFEPTLNNIRRILWDPTSSCEIFTMRCFWGTLLGTWASAFCLVLDWDRPWQTWPIPCVVGALLGDIFGFITFCCGQFPKSDWADSGRRHSNNPPAKVYLE</sequence>
<comment type="subcellular location">
    <subcellularLocation>
        <location evidence="1">Endoplasmic reticulum membrane</location>
        <topology evidence="1">Multi-pass membrane protein</topology>
    </subcellularLocation>
</comment>
<gene>
    <name evidence="9" type="primary">PIGF</name>
    <name evidence="9" type="ORF">TR96591</name>
</gene>
<dbReference type="EMBL" id="GEEE01005043">
    <property type="protein sequence ID" value="JAP58182.1"/>
    <property type="molecule type" value="Transcribed_RNA"/>
</dbReference>
<dbReference type="AlphaFoldDB" id="A0A0X3QBH8"/>
<feature type="transmembrane region" description="Helical" evidence="8">
    <location>
        <begin position="12"/>
        <end position="35"/>
    </location>
</feature>
<keyword evidence="4 8" id="KW-0812">Transmembrane</keyword>
<evidence type="ECO:0000256" key="6">
    <source>
        <dbReference type="ARBA" id="ARBA00022989"/>
    </source>
</evidence>
<dbReference type="UniPathway" id="UPA00196"/>
<protein>
    <submittedName>
        <fullName evidence="9">Phosphatidylinositol-glycan biosynthesis class F protein</fullName>
    </submittedName>
</protein>
<keyword evidence="7 8" id="KW-0472">Membrane</keyword>
<feature type="transmembrane region" description="Helical" evidence="8">
    <location>
        <begin position="41"/>
        <end position="60"/>
    </location>
</feature>
<evidence type="ECO:0000256" key="4">
    <source>
        <dbReference type="ARBA" id="ARBA00022692"/>
    </source>
</evidence>
<comment type="pathway">
    <text evidence="2">Glycolipid biosynthesis; glycosylphosphatidylinositol-anchor biosynthesis.</text>
</comment>
<organism evidence="9">
    <name type="scientific">Schistocephalus solidus</name>
    <name type="common">Tapeworm</name>
    <dbReference type="NCBI Taxonomy" id="70667"/>
    <lineage>
        <taxon>Eukaryota</taxon>
        <taxon>Metazoa</taxon>
        <taxon>Spiralia</taxon>
        <taxon>Lophotrochozoa</taxon>
        <taxon>Platyhelminthes</taxon>
        <taxon>Cestoda</taxon>
        <taxon>Eucestoda</taxon>
        <taxon>Diphyllobothriidea</taxon>
        <taxon>Diphyllobothriidae</taxon>
        <taxon>Schistocephalus</taxon>
    </lineage>
</organism>
<dbReference type="GO" id="GO:0005789">
    <property type="term" value="C:endoplasmic reticulum membrane"/>
    <property type="evidence" value="ECO:0007669"/>
    <property type="project" value="UniProtKB-SubCell"/>
</dbReference>
<evidence type="ECO:0000313" key="9">
    <source>
        <dbReference type="EMBL" id="JAP58182.1"/>
    </source>
</evidence>
<feature type="transmembrane region" description="Helical" evidence="8">
    <location>
        <begin position="116"/>
        <end position="136"/>
    </location>
</feature>
<keyword evidence="6 8" id="KW-1133">Transmembrane helix</keyword>
<dbReference type="EMBL" id="GEEE01009924">
    <property type="protein sequence ID" value="JAP53301.1"/>
    <property type="molecule type" value="Transcribed_RNA"/>
</dbReference>
<keyword evidence="5" id="KW-0256">Endoplasmic reticulum</keyword>
<evidence type="ECO:0000256" key="1">
    <source>
        <dbReference type="ARBA" id="ARBA00004477"/>
    </source>
</evidence>
<keyword evidence="3" id="KW-0337">GPI-anchor biosynthesis</keyword>
<name>A0A0X3QBH8_SCHSO</name>
<feature type="transmembrane region" description="Helical" evidence="8">
    <location>
        <begin position="81"/>
        <end position="104"/>
    </location>
</feature>
<evidence type="ECO:0000256" key="3">
    <source>
        <dbReference type="ARBA" id="ARBA00022502"/>
    </source>
</evidence>
<dbReference type="InterPro" id="IPR009580">
    <property type="entry name" value="GPI_biosynthesis_protein_Pig-F"/>
</dbReference>
<evidence type="ECO:0000256" key="7">
    <source>
        <dbReference type="ARBA" id="ARBA00023136"/>
    </source>
</evidence>
<dbReference type="Pfam" id="PF06699">
    <property type="entry name" value="PIG-F"/>
    <property type="match status" value="1"/>
</dbReference>
<evidence type="ECO:0000256" key="5">
    <source>
        <dbReference type="ARBA" id="ARBA00022824"/>
    </source>
</evidence>
<evidence type="ECO:0000256" key="2">
    <source>
        <dbReference type="ARBA" id="ARBA00004687"/>
    </source>
</evidence>
<proteinExistence type="predicted"/>
<reference evidence="9" key="1">
    <citation type="submission" date="2016-01" db="EMBL/GenBank/DDBJ databases">
        <title>Reference transcriptome for the parasite Schistocephalus solidus: insights into the molecular evolution of parasitism.</title>
        <authorList>
            <person name="Hebert F.O."/>
            <person name="Grambauer S."/>
            <person name="Barber I."/>
            <person name="Landry C.R."/>
            <person name="Aubin-Horth N."/>
        </authorList>
    </citation>
    <scope>NUCLEOTIDE SEQUENCE</scope>
</reference>
<accession>A0A0X3QBH8</accession>
<dbReference type="EMBL" id="GEEE01015047">
    <property type="protein sequence ID" value="JAP48178.1"/>
    <property type="molecule type" value="Transcribed_RNA"/>
</dbReference>
<dbReference type="EMBL" id="GEEE01005969">
    <property type="protein sequence ID" value="JAP57256.1"/>
    <property type="molecule type" value="Transcribed_RNA"/>
</dbReference>
<evidence type="ECO:0000256" key="8">
    <source>
        <dbReference type="SAM" id="Phobius"/>
    </source>
</evidence>